<dbReference type="PANTHER" id="PTHR11727">
    <property type="entry name" value="DIMETHYLADENOSINE TRANSFERASE"/>
    <property type="match status" value="1"/>
</dbReference>
<feature type="binding site" evidence="5">
    <location>
        <position position="14"/>
    </location>
    <ligand>
        <name>S-adenosyl-L-methionine</name>
        <dbReference type="ChEBI" id="CHEBI:59789"/>
    </ligand>
</feature>
<comment type="caution">
    <text evidence="7">The sequence shown here is derived from an EMBL/GenBank/DDBJ whole genome shotgun (WGS) entry which is preliminary data.</text>
</comment>
<keyword evidence="4 5" id="KW-0694">RNA-binding</keyword>
<comment type="similarity">
    <text evidence="5">Belongs to the class I-like SAM-binding methyltransferase superfamily. rRNA adenine N(6)-methyltransferase family.</text>
</comment>
<keyword evidence="3 5" id="KW-0949">S-adenosyl-L-methionine</keyword>
<dbReference type="Gene3D" id="3.40.50.150">
    <property type="entry name" value="Vaccinia Virus protein VP39"/>
    <property type="match status" value="1"/>
</dbReference>
<dbReference type="PROSITE" id="PS51689">
    <property type="entry name" value="SAM_RNA_A_N6_MT"/>
    <property type="match status" value="1"/>
</dbReference>
<evidence type="ECO:0000256" key="1">
    <source>
        <dbReference type="ARBA" id="ARBA00022603"/>
    </source>
</evidence>
<evidence type="ECO:0000256" key="5">
    <source>
        <dbReference type="PROSITE-ProRule" id="PRU01026"/>
    </source>
</evidence>
<dbReference type="AlphaFoldDB" id="A0A6B3QT09"/>
<feature type="binding site" evidence="5">
    <location>
        <position position="43"/>
    </location>
    <ligand>
        <name>S-adenosyl-L-methionine</name>
        <dbReference type="ChEBI" id="CHEBI:59789"/>
    </ligand>
</feature>
<dbReference type="SMART" id="SM00650">
    <property type="entry name" value="rADc"/>
    <property type="match status" value="1"/>
</dbReference>
<feature type="binding site" evidence="5">
    <location>
        <position position="64"/>
    </location>
    <ligand>
        <name>S-adenosyl-L-methionine</name>
        <dbReference type="ChEBI" id="CHEBI:59789"/>
    </ligand>
</feature>
<dbReference type="SUPFAM" id="SSF53335">
    <property type="entry name" value="S-adenosyl-L-methionine-dependent methyltransferases"/>
    <property type="match status" value="1"/>
</dbReference>
<dbReference type="InterPro" id="IPR020596">
    <property type="entry name" value="rRNA_Ade_Mease_Trfase_CS"/>
</dbReference>
<proteinExistence type="inferred from homology"/>
<dbReference type="InterPro" id="IPR001737">
    <property type="entry name" value="KsgA/Erm"/>
</dbReference>
<dbReference type="EMBL" id="JAAIFS010000008">
    <property type="protein sequence ID" value="NEV91169.1"/>
    <property type="molecule type" value="Genomic_DNA"/>
</dbReference>
<name>A0A6B3QT09_STRTE</name>
<dbReference type="GO" id="GO:0000179">
    <property type="term" value="F:rRNA (adenine-N6,N6-)-dimethyltransferase activity"/>
    <property type="evidence" value="ECO:0007669"/>
    <property type="project" value="UniProtKB-UniRule"/>
</dbReference>
<organism evidence="7">
    <name type="scientific">Streptomyces tendae</name>
    <dbReference type="NCBI Taxonomy" id="1932"/>
    <lineage>
        <taxon>Bacteria</taxon>
        <taxon>Bacillati</taxon>
        <taxon>Actinomycetota</taxon>
        <taxon>Actinomycetes</taxon>
        <taxon>Kitasatosporales</taxon>
        <taxon>Streptomycetaceae</taxon>
        <taxon>Streptomyces</taxon>
    </lineage>
</organism>
<dbReference type="Pfam" id="PF00398">
    <property type="entry name" value="RrnaAD"/>
    <property type="match status" value="1"/>
</dbReference>
<feature type="binding site" evidence="5">
    <location>
        <position position="89"/>
    </location>
    <ligand>
        <name>S-adenosyl-L-methionine</name>
        <dbReference type="ChEBI" id="CHEBI:59789"/>
    </ligand>
</feature>
<dbReference type="NCBIfam" id="NF000499">
    <property type="entry name" value="Erm23S_rRNA_broad"/>
    <property type="match status" value="1"/>
</dbReference>
<evidence type="ECO:0000256" key="2">
    <source>
        <dbReference type="ARBA" id="ARBA00022679"/>
    </source>
</evidence>
<reference evidence="7" key="1">
    <citation type="journal article" date="2020" name="Microorganisms">
        <title>Isolation, Genomic and Metabolomic Characterization of Streptomyces tendae VITAKN with Quorum Sensing Inhibitory Activity from Southern India.</title>
        <authorList>
            <person name="Ishaque N.M."/>
            <person name="Burgsdorf I."/>
            <person name="Limlingan Malit J.J."/>
            <person name="Saha S."/>
            <person name="Teta R."/>
            <person name="Ewe D."/>
            <person name="Kannabiran K."/>
            <person name="Hrouzek P."/>
            <person name="Steindler L."/>
            <person name="Costantino V."/>
            <person name="Saurav K."/>
        </authorList>
    </citation>
    <scope>NUCLEOTIDE SEQUENCE</scope>
    <source>
        <strain evidence="7">VITAKN</strain>
    </source>
</reference>
<sequence>MARPTQRARTLSQNFLADRATAEHVARLAAPDRRRPPLLLEVGAGNGALTEPLARRSRELHAYEIDPRLVPGLRARFARSPHVHVVAGDFLAARPPRTPFSVAGNVPFSRTADIVDWCLSAPGLTDATLLTQLEYARKRTGDYGRWSMLTVLTWPRHEWRLLGRVGRHRFRPAPRVDAGILRIRRRPAPLLAGTGPRRTWSDLVELGFSGVGGSLHASLRRAHPRRRVDAAFRAARLDPGVLVGEVAPDRWLRLHEELTA</sequence>
<dbReference type="PANTHER" id="PTHR11727:SF7">
    <property type="entry name" value="DIMETHYLADENOSINE TRANSFERASE-RELATED"/>
    <property type="match status" value="1"/>
</dbReference>
<dbReference type="InterPro" id="IPR020598">
    <property type="entry name" value="rRNA_Ade_methylase_Trfase_N"/>
</dbReference>
<evidence type="ECO:0000259" key="6">
    <source>
        <dbReference type="SMART" id="SM00650"/>
    </source>
</evidence>
<gene>
    <name evidence="7" type="primary">erm(O)</name>
    <name evidence="7" type="ORF">GUR47_31530</name>
</gene>
<evidence type="ECO:0000256" key="4">
    <source>
        <dbReference type="ARBA" id="ARBA00022884"/>
    </source>
</evidence>
<protein>
    <submittedName>
        <fullName evidence="7">23S rRNA (Adenine(2058)-N(6))-methyltransferase Erm(O)</fullName>
    </submittedName>
</protein>
<feature type="domain" description="Ribosomal RNA adenine methylase transferase N-terminal" evidence="6">
    <location>
        <begin position="21"/>
        <end position="187"/>
    </location>
</feature>
<evidence type="ECO:0000313" key="7">
    <source>
        <dbReference type="EMBL" id="NEV91169.1"/>
    </source>
</evidence>
<feature type="binding site" evidence="5">
    <location>
        <position position="105"/>
    </location>
    <ligand>
        <name>S-adenosyl-L-methionine</name>
        <dbReference type="ChEBI" id="CHEBI:59789"/>
    </ligand>
</feature>
<dbReference type="NCBIfam" id="NF000087">
    <property type="entry name" value="ErmO"/>
    <property type="match status" value="1"/>
</dbReference>
<dbReference type="InterPro" id="IPR029063">
    <property type="entry name" value="SAM-dependent_MTases_sf"/>
</dbReference>
<dbReference type="NCBIfam" id="NF000337">
    <property type="entry name" value="erm_SHROVE"/>
    <property type="match status" value="1"/>
</dbReference>
<dbReference type="PROSITE" id="PS01131">
    <property type="entry name" value="RRNA_A_DIMETH"/>
    <property type="match status" value="1"/>
</dbReference>
<evidence type="ECO:0000256" key="3">
    <source>
        <dbReference type="ARBA" id="ARBA00022691"/>
    </source>
</evidence>
<keyword evidence="2 5" id="KW-0808">Transferase</keyword>
<feature type="binding site" evidence="5">
    <location>
        <position position="16"/>
    </location>
    <ligand>
        <name>S-adenosyl-L-methionine</name>
        <dbReference type="ChEBI" id="CHEBI:59789"/>
    </ligand>
</feature>
<accession>A0A6B3QT09</accession>
<dbReference type="GO" id="GO:0005829">
    <property type="term" value="C:cytosol"/>
    <property type="evidence" value="ECO:0007669"/>
    <property type="project" value="TreeGrafter"/>
</dbReference>
<keyword evidence="1 5" id="KW-0489">Methyltransferase</keyword>
<dbReference type="GO" id="GO:0003723">
    <property type="term" value="F:RNA binding"/>
    <property type="evidence" value="ECO:0007669"/>
    <property type="project" value="UniProtKB-UniRule"/>
</dbReference>
<dbReference type="RefSeq" id="WP_164460519.1">
    <property type="nucleotide sequence ID" value="NZ_JAAIFS010000008.1"/>
</dbReference>